<feature type="domain" description="DXP reductoisomerase C-terminal" evidence="12">
    <location>
        <begin position="272"/>
        <end position="388"/>
    </location>
</feature>
<dbReference type="InterPro" id="IPR013512">
    <property type="entry name" value="DXP_reductoisomerase_N"/>
</dbReference>
<feature type="binding site" evidence="9">
    <location>
        <position position="187"/>
    </location>
    <ligand>
        <name>1-deoxy-D-xylulose 5-phosphate</name>
        <dbReference type="ChEBI" id="CHEBI:57792"/>
    </ligand>
</feature>
<dbReference type="PIRSF" id="PIRSF006205">
    <property type="entry name" value="Dxp_reductismrs"/>
    <property type="match status" value="1"/>
</dbReference>
<accession>A0A512DJX9</accession>
<evidence type="ECO:0000256" key="7">
    <source>
        <dbReference type="ARBA" id="ARBA00023229"/>
    </source>
</evidence>
<feature type="binding site" evidence="9">
    <location>
        <position position="161"/>
    </location>
    <ligand>
        <name>Mn(2+)</name>
        <dbReference type="ChEBI" id="CHEBI:29035"/>
    </ligand>
</feature>
<feature type="binding site" evidence="9">
    <location>
        <position position="229"/>
    </location>
    <ligand>
        <name>1-deoxy-D-xylulose 5-phosphate</name>
        <dbReference type="ChEBI" id="CHEBI:57792"/>
    </ligand>
</feature>
<feature type="domain" description="1-deoxy-D-xylulose 5-phosphate reductoisomerase N-terminal" evidence="10">
    <location>
        <begin position="18"/>
        <end position="143"/>
    </location>
</feature>
<evidence type="ECO:0000256" key="8">
    <source>
        <dbReference type="ARBA" id="ARBA00048543"/>
    </source>
</evidence>
<dbReference type="SUPFAM" id="SSF69055">
    <property type="entry name" value="1-deoxy-D-xylulose-5-phosphate reductoisomerase, C-terminal domain"/>
    <property type="match status" value="1"/>
</dbReference>
<dbReference type="InterPro" id="IPR026877">
    <property type="entry name" value="DXPR_C"/>
</dbReference>
<feature type="binding site" evidence="9">
    <location>
        <position position="232"/>
    </location>
    <ligand>
        <name>Mn(2+)</name>
        <dbReference type="ChEBI" id="CHEBI:29035"/>
    </ligand>
</feature>
<dbReference type="NCBIfam" id="TIGR00243">
    <property type="entry name" value="Dxr"/>
    <property type="match status" value="1"/>
</dbReference>
<feature type="binding site" evidence="9">
    <location>
        <position position="52"/>
    </location>
    <ligand>
        <name>NADPH</name>
        <dbReference type="ChEBI" id="CHEBI:57783"/>
    </ligand>
</feature>
<dbReference type="UniPathway" id="UPA00056">
    <property type="reaction ID" value="UER00092"/>
</dbReference>
<dbReference type="Pfam" id="PF13288">
    <property type="entry name" value="DXPR_C"/>
    <property type="match status" value="1"/>
</dbReference>
<sequence>MVVAAAQQINAPNQPRHVTVLGSTGSVGRNTVELIARDPDAYVVEALTAGRNVAHLVEQARALQPKLAVIADPAGYEPLRDALAGTGIEVAAGPEAVVEAAQRPAEWVMAAIVGAAGLEPTLAATRRGAIVAFANKECLVCAGPLMMDLVRDSGATLLPVDSEHNAIFQVFDFERRESIRRLILTASGGPFRQADRATMAAASPAQACAHPTWSMGAKISVDSATMMNKGLEIIEAHFLFAMPEDRVDVLVHPQSVIHSMVEYVDGSVLAQLGTPDMRTPIAFSLGWPSRIEAPAARLDLLSAGALTFEAPDPVRFPALRLARHALQSGGGTPTILNAANEVAVQGFLDGRIGFLDIEAVVEGTLEKLPYSRLDNLDTVRHIDAEARREAGMILARRNDET</sequence>
<name>A0A512DJX9_9PROT</name>
<dbReference type="Proteomes" id="UP000321523">
    <property type="component" value="Unassembled WGS sequence"/>
</dbReference>
<feature type="binding site" evidence="9">
    <location>
        <position position="136"/>
    </location>
    <ligand>
        <name>1-deoxy-D-xylulose 5-phosphate</name>
        <dbReference type="ChEBI" id="CHEBI:57792"/>
    </ligand>
</feature>
<feature type="binding site" evidence="9">
    <location>
        <position position="210"/>
    </location>
    <ligand>
        <name>1-deoxy-D-xylulose 5-phosphate</name>
        <dbReference type="ChEBI" id="CHEBI:57792"/>
    </ligand>
</feature>
<feature type="binding site" evidence="9">
    <location>
        <position position="228"/>
    </location>
    <ligand>
        <name>1-deoxy-D-xylulose 5-phosphate</name>
        <dbReference type="ChEBI" id="CHEBI:57792"/>
    </ligand>
</feature>
<dbReference type="OrthoDB" id="9806546at2"/>
<feature type="domain" description="1-deoxy-D-xylulose 5-phosphate reductoisomerase C-terminal" evidence="11">
    <location>
        <begin position="157"/>
        <end position="240"/>
    </location>
</feature>
<feature type="binding site" evidence="9">
    <location>
        <position position="51"/>
    </location>
    <ligand>
        <name>NADPH</name>
        <dbReference type="ChEBI" id="CHEBI:57783"/>
    </ligand>
</feature>
<evidence type="ECO:0000256" key="6">
    <source>
        <dbReference type="ARBA" id="ARBA00023211"/>
    </source>
</evidence>
<feature type="binding site" evidence="9">
    <location>
        <position position="137"/>
    </location>
    <ligand>
        <name>NADPH</name>
        <dbReference type="ChEBI" id="CHEBI:57783"/>
    </ligand>
</feature>
<dbReference type="SUPFAM" id="SSF51735">
    <property type="entry name" value="NAD(P)-binding Rossmann-fold domains"/>
    <property type="match status" value="1"/>
</dbReference>
<protein>
    <recommendedName>
        <fullName evidence="9">1-deoxy-D-xylulose 5-phosphate reductoisomerase</fullName>
        <shortName evidence="9">DXP reductoisomerase</shortName>
        <ecNumber evidence="9">1.1.1.267</ecNumber>
    </recommendedName>
    <alternativeName>
        <fullName evidence="9">1-deoxyxylulose-5-phosphate reductoisomerase</fullName>
    </alternativeName>
    <alternativeName>
        <fullName evidence="9">2-C-methyl-D-erythritol 4-phosphate synthase</fullName>
    </alternativeName>
</protein>
<feature type="binding site" evidence="9">
    <location>
        <position position="24"/>
    </location>
    <ligand>
        <name>NADPH</name>
        <dbReference type="ChEBI" id="CHEBI:57783"/>
    </ligand>
</feature>
<dbReference type="SUPFAM" id="SSF55347">
    <property type="entry name" value="Glyceraldehyde-3-phosphate dehydrogenase-like, C-terminal domain"/>
    <property type="match status" value="1"/>
</dbReference>
<dbReference type="Pfam" id="PF08436">
    <property type="entry name" value="DXP_redisom_C"/>
    <property type="match status" value="1"/>
</dbReference>
<dbReference type="Gene3D" id="1.10.1740.10">
    <property type="match status" value="1"/>
</dbReference>
<dbReference type="Pfam" id="PF02670">
    <property type="entry name" value="DXP_reductoisom"/>
    <property type="match status" value="1"/>
</dbReference>
<comment type="function">
    <text evidence="9">Catalyzes the NADPH-dependent rearrangement and reduction of 1-deoxy-D-xylulose-5-phosphate (DXP) to 2-C-methyl-D-erythritol 4-phosphate (MEP).</text>
</comment>
<comment type="caution">
    <text evidence="13">The sequence shown here is derived from an EMBL/GenBank/DDBJ whole genome shotgun (WGS) entry which is preliminary data.</text>
</comment>
<dbReference type="EMBL" id="BJYZ01000003">
    <property type="protein sequence ID" value="GEO36787.1"/>
    <property type="molecule type" value="Genomic_DNA"/>
</dbReference>
<evidence type="ECO:0000256" key="4">
    <source>
        <dbReference type="ARBA" id="ARBA00022857"/>
    </source>
</evidence>
<keyword evidence="5 9" id="KW-0560">Oxidoreductase</keyword>
<feature type="binding site" evidence="9">
    <location>
        <position position="135"/>
    </location>
    <ligand>
        <name>NADPH</name>
        <dbReference type="ChEBI" id="CHEBI:57783"/>
    </ligand>
</feature>
<keyword evidence="7 9" id="KW-0414">Isoprene biosynthesis</keyword>
<keyword evidence="13" id="KW-0413">Isomerase</keyword>
<feature type="binding site" evidence="9">
    <location>
        <position position="162"/>
    </location>
    <ligand>
        <name>1-deoxy-D-xylulose 5-phosphate</name>
        <dbReference type="ChEBI" id="CHEBI:57792"/>
    </ligand>
</feature>
<dbReference type="GO" id="GO:0030604">
    <property type="term" value="F:1-deoxy-D-xylulose-5-phosphate reductoisomerase activity"/>
    <property type="evidence" value="ECO:0007669"/>
    <property type="project" value="UniProtKB-UniRule"/>
</dbReference>
<feature type="binding site" evidence="9">
    <location>
        <position position="25"/>
    </location>
    <ligand>
        <name>NADPH</name>
        <dbReference type="ChEBI" id="CHEBI:57783"/>
    </ligand>
</feature>
<dbReference type="InterPro" id="IPR003821">
    <property type="entry name" value="DXP_reductoisomerase"/>
</dbReference>
<dbReference type="RefSeq" id="WP_044426176.1">
    <property type="nucleotide sequence ID" value="NZ_BJYZ01000003.1"/>
</dbReference>
<dbReference type="FunFam" id="3.40.50.720:FF:000045">
    <property type="entry name" value="1-deoxy-D-xylulose 5-phosphate reductoisomerase"/>
    <property type="match status" value="1"/>
</dbReference>
<dbReference type="GO" id="GO:0051484">
    <property type="term" value="P:isopentenyl diphosphate biosynthetic process, methylerythritol 4-phosphate pathway involved in terpenoid biosynthetic process"/>
    <property type="evidence" value="ECO:0007669"/>
    <property type="project" value="TreeGrafter"/>
</dbReference>
<feature type="binding site" evidence="9">
    <location>
        <position position="26"/>
    </location>
    <ligand>
        <name>NADPH</name>
        <dbReference type="ChEBI" id="CHEBI:57783"/>
    </ligand>
</feature>
<dbReference type="Gene3D" id="3.40.50.720">
    <property type="entry name" value="NAD(P)-binding Rossmann-like Domain"/>
    <property type="match status" value="1"/>
</dbReference>
<evidence type="ECO:0000256" key="1">
    <source>
        <dbReference type="ARBA" id="ARBA00005094"/>
    </source>
</evidence>
<comment type="cofactor">
    <cofactor evidence="9">
        <name>Mg(2+)</name>
        <dbReference type="ChEBI" id="CHEBI:18420"/>
    </cofactor>
    <cofactor evidence="9">
        <name>Mn(2+)</name>
        <dbReference type="ChEBI" id="CHEBI:29035"/>
    </cofactor>
</comment>
<keyword evidence="14" id="KW-1185">Reference proteome</keyword>
<reference evidence="13 14" key="1">
    <citation type="submission" date="2019-07" db="EMBL/GenBank/DDBJ databases">
        <title>Whole genome shotgun sequence of Skermanella aerolata NBRC 106429.</title>
        <authorList>
            <person name="Hosoyama A."/>
            <person name="Uohara A."/>
            <person name="Ohji S."/>
            <person name="Ichikawa N."/>
        </authorList>
    </citation>
    <scope>NUCLEOTIDE SEQUENCE [LARGE SCALE GENOMIC DNA]</scope>
    <source>
        <strain evidence="13 14">NBRC 106429</strain>
    </source>
</reference>
<dbReference type="InterPro" id="IPR013644">
    <property type="entry name" value="DXP_reductoisomerase_C"/>
</dbReference>
<evidence type="ECO:0000256" key="5">
    <source>
        <dbReference type="ARBA" id="ARBA00023002"/>
    </source>
</evidence>
<keyword evidence="4 9" id="KW-0521">NADP</keyword>
<dbReference type="PANTHER" id="PTHR30525:SF0">
    <property type="entry name" value="1-DEOXY-D-XYLULOSE 5-PHOSPHATE REDUCTOISOMERASE, CHLOROPLASTIC"/>
    <property type="match status" value="1"/>
</dbReference>
<feature type="binding site" evidence="9">
    <location>
        <position position="163"/>
    </location>
    <ligand>
        <name>Mn(2+)</name>
        <dbReference type="ChEBI" id="CHEBI:29035"/>
    </ligand>
</feature>
<dbReference type="AlphaFoldDB" id="A0A512DJX9"/>
<keyword evidence="9" id="KW-0460">Magnesium</keyword>
<comment type="pathway">
    <text evidence="1 9">Isoprenoid biosynthesis; isopentenyl diphosphate biosynthesis via DXP pathway; isopentenyl diphosphate from 1-deoxy-D-xylulose 5-phosphate: step 1/6.</text>
</comment>
<evidence type="ECO:0000313" key="14">
    <source>
        <dbReference type="Proteomes" id="UP000321523"/>
    </source>
</evidence>
<evidence type="ECO:0000259" key="12">
    <source>
        <dbReference type="Pfam" id="PF13288"/>
    </source>
</evidence>
<dbReference type="GO" id="GO:0016853">
    <property type="term" value="F:isomerase activity"/>
    <property type="evidence" value="ECO:0007669"/>
    <property type="project" value="UniProtKB-KW"/>
</dbReference>
<dbReference type="NCBIfam" id="NF009114">
    <property type="entry name" value="PRK12464.1"/>
    <property type="match status" value="1"/>
</dbReference>
<feature type="binding site" evidence="9">
    <location>
        <position position="163"/>
    </location>
    <ligand>
        <name>1-deoxy-D-xylulose 5-phosphate</name>
        <dbReference type="ChEBI" id="CHEBI:57792"/>
    </ligand>
</feature>
<organism evidence="13 14">
    <name type="scientific">Skermanella aerolata</name>
    <dbReference type="NCBI Taxonomy" id="393310"/>
    <lineage>
        <taxon>Bacteria</taxon>
        <taxon>Pseudomonadati</taxon>
        <taxon>Pseudomonadota</taxon>
        <taxon>Alphaproteobacteria</taxon>
        <taxon>Rhodospirillales</taxon>
        <taxon>Azospirillaceae</taxon>
        <taxon>Skermanella</taxon>
    </lineage>
</organism>
<feature type="binding site" evidence="9">
    <location>
        <position position="216"/>
    </location>
    <ligand>
        <name>NADPH</name>
        <dbReference type="ChEBI" id="CHEBI:57783"/>
    </ligand>
</feature>
<evidence type="ECO:0000259" key="10">
    <source>
        <dbReference type="Pfam" id="PF02670"/>
    </source>
</evidence>
<evidence type="ECO:0000256" key="9">
    <source>
        <dbReference type="HAMAP-Rule" id="MF_00183"/>
    </source>
</evidence>
<evidence type="ECO:0000256" key="2">
    <source>
        <dbReference type="ARBA" id="ARBA00006825"/>
    </source>
</evidence>
<dbReference type="HAMAP" id="MF_00183">
    <property type="entry name" value="DXP_reductoisom"/>
    <property type="match status" value="1"/>
</dbReference>
<dbReference type="EC" id="1.1.1.267" evidence="9"/>
<dbReference type="InterPro" id="IPR036169">
    <property type="entry name" value="DXPR_C_sf"/>
</dbReference>
<dbReference type="PANTHER" id="PTHR30525">
    <property type="entry name" value="1-DEOXY-D-XYLULOSE 5-PHOSPHATE REDUCTOISOMERASE"/>
    <property type="match status" value="1"/>
</dbReference>
<keyword evidence="3 9" id="KW-0479">Metal-binding</keyword>
<proteinExistence type="inferred from homology"/>
<keyword evidence="6 9" id="KW-0464">Manganese</keyword>
<feature type="binding site" evidence="9">
    <location>
        <position position="27"/>
    </location>
    <ligand>
        <name>NADPH</name>
        <dbReference type="ChEBI" id="CHEBI:57783"/>
    </ligand>
</feature>
<evidence type="ECO:0000256" key="3">
    <source>
        <dbReference type="ARBA" id="ARBA00022723"/>
    </source>
</evidence>
<gene>
    <name evidence="9 13" type="primary">dxr</name>
    <name evidence="13" type="ORF">SAE02_09350</name>
</gene>
<feature type="binding site" evidence="9">
    <location>
        <position position="223"/>
    </location>
    <ligand>
        <name>1-deoxy-D-xylulose 5-phosphate</name>
        <dbReference type="ChEBI" id="CHEBI:57792"/>
    </ligand>
</feature>
<evidence type="ECO:0000259" key="11">
    <source>
        <dbReference type="Pfam" id="PF08436"/>
    </source>
</evidence>
<comment type="catalytic activity">
    <reaction evidence="8">
        <text>2-C-methyl-D-erythritol 4-phosphate + NADP(+) = 1-deoxy-D-xylulose 5-phosphate + NADPH + H(+)</text>
        <dbReference type="Rhea" id="RHEA:13717"/>
        <dbReference type="ChEBI" id="CHEBI:15378"/>
        <dbReference type="ChEBI" id="CHEBI:57783"/>
        <dbReference type="ChEBI" id="CHEBI:57792"/>
        <dbReference type="ChEBI" id="CHEBI:58262"/>
        <dbReference type="ChEBI" id="CHEBI:58349"/>
        <dbReference type="EC" id="1.1.1.267"/>
    </reaction>
    <physiologicalReaction direction="right-to-left" evidence="8">
        <dbReference type="Rhea" id="RHEA:13719"/>
    </physiologicalReaction>
</comment>
<dbReference type="GO" id="GO:0030145">
    <property type="term" value="F:manganese ion binding"/>
    <property type="evidence" value="ECO:0007669"/>
    <property type="project" value="TreeGrafter"/>
</dbReference>
<dbReference type="GO" id="GO:0070402">
    <property type="term" value="F:NADPH binding"/>
    <property type="evidence" value="ECO:0007669"/>
    <property type="project" value="InterPro"/>
</dbReference>
<evidence type="ECO:0000313" key="13">
    <source>
        <dbReference type="EMBL" id="GEO36787.1"/>
    </source>
</evidence>
<dbReference type="InterPro" id="IPR036291">
    <property type="entry name" value="NAD(P)-bd_dom_sf"/>
</dbReference>
<feature type="binding site" evidence="9">
    <location>
        <position position="232"/>
    </location>
    <ligand>
        <name>1-deoxy-D-xylulose 5-phosphate</name>
        <dbReference type="ChEBI" id="CHEBI:57792"/>
    </ligand>
</feature>
<comment type="similarity">
    <text evidence="2 9">Belongs to the DXR family.</text>
</comment>
<feature type="binding site" evidence="9">
    <location>
        <position position="50"/>
    </location>
    <ligand>
        <name>NADPH</name>
        <dbReference type="ChEBI" id="CHEBI:57783"/>
    </ligand>
</feature>